<dbReference type="AlphaFoldDB" id="A0A165DK13"/>
<evidence type="ECO:0000313" key="2">
    <source>
        <dbReference type="Proteomes" id="UP000077266"/>
    </source>
</evidence>
<accession>A0A165DK13</accession>
<sequence>MTSTRRDICFNLNLASVLSLCCLRVRLLQQLALAWRTLSVSRPRTTCLPSALPASWMPSSRLLLRISHTASAGETWATSTTFHAAPCRCLQATASPRPQLAQDGCFQIVRRPVHCPGARVLTLFSRSRRATRPLPPSYQLEAPRDARRQQNLCSLIDCVHQFSERTESCRARISVSSTPARFCPPATAK</sequence>
<keyword evidence="2" id="KW-1185">Reference proteome</keyword>
<dbReference type="EMBL" id="KV426213">
    <property type="protein sequence ID" value="KZV84734.1"/>
    <property type="molecule type" value="Genomic_DNA"/>
</dbReference>
<reference evidence="1 2" key="1">
    <citation type="journal article" date="2016" name="Mol. Biol. Evol.">
        <title>Comparative Genomics of Early-Diverging Mushroom-Forming Fungi Provides Insights into the Origins of Lignocellulose Decay Capabilities.</title>
        <authorList>
            <person name="Nagy L.G."/>
            <person name="Riley R."/>
            <person name="Tritt A."/>
            <person name="Adam C."/>
            <person name="Daum C."/>
            <person name="Floudas D."/>
            <person name="Sun H."/>
            <person name="Yadav J.S."/>
            <person name="Pangilinan J."/>
            <person name="Larsson K.H."/>
            <person name="Matsuura K."/>
            <person name="Barry K."/>
            <person name="Labutti K."/>
            <person name="Kuo R."/>
            <person name="Ohm R.A."/>
            <person name="Bhattacharya S.S."/>
            <person name="Shirouzu T."/>
            <person name="Yoshinaga Y."/>
            <person name="Martin F.M."/>
            <person name="Grigoriev I.V."/>
            <person name="Hibbett D.S."/>
        </authorList>
    </citation>
    <scope>NUCLEOTIDE SEQUENCE [LARGE SCALE GENOMIC DNA]</scope>
    <source>
        <strain evidence="1 2">HHB12029</strain>
    </source>
</reference>
<organism evidence="1 2">
    <name type="scientific">Exidia glandulosa HHB12029</name>
    <dbReference type="NCBI Taxonomy" id="1314781"/>
    <lineage>
        <taxon>Eukaryota</taxon>
        <taxon>Fungi</taxon>
        <taxon>Dikarya</taxon>
        <taxon>Basidiomycota</taxon>
        <taxon>Agaricomycotina</taxon>
        <taxon>Agaricomycetes</taxon>
        <taxon>Auriculariales</taxon>
        <taxon>Exidiaceae</taxon>
        <taxon>Exidia</taxon>
    </lineage>
</organism>
<evidence type="ECO:0000313" key="1">
    <source>
        <dbReference type="EMBL" id="KZV84734.1"/>
    </source>
</evidence>
<proteinExistence type="predicted"/>
<protein>
    <submittedName>
        <fullName evidence="1">Uncharacterized protein</fullName>
    </submittedName>
</protein>
<name>A0A165DK13_EXIGL</name>
<gene>
    <name evidence="1" type="ORF">EXIGLDRAFT_279181</name>
</gene>
<dbReference type="InParanoid" id="A0A165DK13"/>
<dbReference type="Proteomes" id="UP000077266">
    <property type="component" value="Unassembled WGS sequence"/>
</dbReference>